<dbReference type="CDD" id="cd00564">
    <property type="entry name" value="TMP_TenI"/>
    <property type="match status" value="1"/>
</dbReference>
<dbReference type="InterPro" id="IPR036206">
    <property type="entry name" value="ThiamineP_synth_sf"/>
</dbReference>
<dbReference type="InterPro" id="IPR022998">
    <property type="entry name" value="ThiamineP_synth_TenI"/>
</dbReference>
<comment type="caution">
    <text evidence="4">The sequence shown here is derived from an EMBL/GenBank/DDBJ whole genome shotgun (WGS) entry which is preliminary data.</text>
</comment>
<dbReference type="InterPro" id="IPR013785">
    <property type="entry name" value="Aldolase_TIM"/>
</dbReference>
<dbReference type="Pfam" id="PF02581">
    <property type="entry name" value="TMP-TENI"/>
    <property type="match status" value="1"/>
</dbReference>
<evidence type="ECO:0000313" key="4">
    <source>
        <dbReference type="EMBL" id="GGD55475.1"/>
    </source>
</evidence>
<dbReference type="AlphaFoldDB" id="A0A916YPV7"/>
<protein>
    <submittedName>
        <fullName evidence="4">Thiamine phosphate synthase</fullName>
    </submittedName>
</protein>
<evidence type="ECO:0000256" key="2">
    <source>
        <dbReference type="ARBA" id="ARBA00022977"/>
    </source>
</evidence>
<comment type="pathway">
    <text evidence="1">Cofactor biosynthesis; thiamine diphosphate biosynthesis.</text>
</comment>
<dbReference type="GO" id="GO:0009228">
    <property type="term" value="P:thiamine biosynthetic process"/>
    <property type="evidence" value="ECO:0007669"/>
    <property type="project" value="UniProtKB-KW"/>
</dbReference>
<keyword evidence="2" id="KW-0784">Thiamine biosynthesis</keyword>
<reference evidence="4" key="1">
    <citation type="journal article" date="2014" name="Int. J. Syst. Evol. Microbiol.">
        <title>Complete genome sequence of Corynebacterium casei LMG S-19264T (=DSM 44701T), isolated from a smear-ripened cheese.</title>
        <authorList>
            <consortium name="US DOE Joint Genome Institute (JGI-PGF)"/>
            <person name="Walter F."/>
            <person name="Albersmeier A."/>
            <person name="Kalinowski J."/>
            <person name="Ruckert C."/>
        </authorList>
    </citation>
    <scope>NUCLEOTIDE SEQUENCE</scope>
    <source>
        <strain evidence="4">CGMCC 1.15178</strain>
    </source>
</reference>
<keyword evidence="5" id="KW-1185">Reference proteome</keyword>
<dbReference type="PANTHER" id="PTHR20857">
    <property type="entry name" value="THIAMINE-PHOSPHATE PYROPHOSPHORYLASE"/>
    <property type="match status" value="1"/>
</dbReference>
<evidence type="ECO:0000259" key="3">
    <source>
        <dbReference type="Pfam" id="PF02581"/>
    </source>
</evidence>
<proteinExistence type="predicted"/>
<sequence length="205" mass="22218">MTVLELHIISDGQNNLDRFTEIAQNIHPYITAFHLREPRRNACELWQVVQAMLARGVPANKLMINDRIDVAWAAKLQGAQLSYRSLNVRDARAAFPGLRLGCSVHEHEEALLAEGQGADFLLYGHVFETASKPGQQPRGISALEQIAGSVKIPVIAIGGIYPDRVHEVVAAGAAGVAVLSGVTQAADPLVAVKKYAEALNKARRQ</sequence>
<dbReference type="PANTHER" id="PTHR20857:SF22">
    <property type="entry name" value="THIAZOLE TAUTOMERASE"/>
    <property type="match status" value="1"/>
</dbReference>
<dbReference type="Gene3D" id="3.20.20.70">
    <property type="entry name" value="Aldolase class I"/>
    <property type="match status" value="1"/>
</dbReference>
<dbReference type="EMBL" id="BMHP01000001">
    <property type="protein sequence ID" value="GGD55475.1"/>
    <property type="molecule type" value="Genomic_DNA"/>
</dbReference>
<reference evidence="4" key="2">
    <citation type="submission" date="2020-09" db="EMBL/GenBank/DDBJ databases">
        <authorList>
            <person name="Sun Q."/>
            <person name="Zhou Y."/>
        </authorList>
    </citation>
    <scope>NUCLEOTIDE SEQUENCE</scope>
    <source>
        <strain evidence="4">CGMCC 1.15178</strain>
    </source>
</reference>
<feature type="domain" description="Thiamine phosphate synthase/TenI" evidence="3">
    <location>
        <begin position="8"/>
        <end position="182"/>
    </location>
</feature>
<evidence type="ECO:0000313" key="5">
    <source>
        <dbReference type="Proteomes" id="UP000612456"/>
    </source>
</evidence>
<dbReference type="GO" id="GO:0004789">
    <property type="term" value="F:thiamine-phosphate diphosphorylase activity"/>
    <property type="evidence" value="ECO:0007669"/>
    <property type="project" value="TreeGrafter"/>
</dbReference>
<evidence type="ECO:0000256" key="1">
    <source>
        <dbReference type="ARBA" id="ARBA00004948"/>
    </source>
</evidence>
<dbReference type="Proteomes" id="UP000612456">
    <property type="component" value="Unassembled WGS sequence"/>
</dbReference>
<name>A0A916YPV7_9BACL</name>
<gene>
    <name evidence="4" type="primary">thiE</name>
    <name evidence="4" type="ORF">GCM10010911_11470</name>
</gene>
<dbReference type="GO" id="GO:0005737">
    <property type="term" value="C:cytoplasm"/>
    <property type="evidence" value="ECO:0007669"/>
    <property type="project" value="TreeGrafter"/>
</dbReference>
<organism evidence="4 5">
    <name type="scientific">Paenibacillus nasutitermitis</name>
    <dbReference type="NCBI Taxonomy" id="1652958"/>
    <lineage>
        <taxon>Bacteria</taxon>
        <taxon>Bacillati</taxon>
        <taxon>Bacillota</taxon>
        <taxon>Bacilli</taxon>
        <taxon>Bacillales</taxon>
        <taxon>Paenibacillaceae</taxon>
        <taxon>Paenibacillus</taxon>
    </lineage>
</organism>
<accession>A0A916YPV7</accession>
<dbReference type="SUPFAM" id="SSF51391">
    <property type="entry name" value="Thiamin phosphate synthase"/>
    <property type="match status" value="1"/>
</dbReference>